<evidence type="ECO:0000313" key="1">
    <source>
        <dbReference type="EMBL" id="MBE9030109.1"/>
    </source>
</evidence>
<protein>
    <submittedName>
        <fullName evidence="1">Uncharacterized protein</fullName>
    </submittedName>
</protein>
<dbReference type="AlphaFoldDB" id="A0A928Z300"/>
<comment type="caution">
    <text evidence="1">The sequence shown here is derived from an EMBL/GenBank/DDBJ whole genome shotgun (WGS) entry which is preliminary data.</text>
</comment>
<sequence>MPATIRYQEQNSTQTLQEALDEYHALNPNLLKPDEMSANGAELFSNHDLIHVVFGLDTSLHDETLADTWTIFGSSIGFWEYLKYIKNPEAMQVLQDLSVNGNTNYLTIAKEAIRAIPDVFKVIRRSRQMTQKWPWQNHQSYRLKTLGQIRQELGIQLIATASEVMSESHNSLSAHS</sequence>
<name>A0A928Z300_9CYAN</name>
<dbReference type="EMBL" id="JADEXQ010000029">
    <property type="protein sequence ID" value="MBE9030109.1"/>
    <property type="molecule type" value="Genomic_DNA"/>
</dbReference>
<organism evidence="1 2">
    <name type="scientific">Romeriopsis navalis LEGE 11480</name>
    <dbReference type="NCBI Taxonomy" id="2777977"/>
    <lineage>
        <taxon>Bacteria</taxon>
        <taxon>Bacillati</taxon>
        <taxon>Cyanobacteriota</taxon>
        <taxon>Cyanophyceae</taxon>
        <taxon>Leptolyngbyales</taxon>
        <taxon>Leptolyngbyaceae</taxon>
        <taxon>Romeriopsis</taxon>
        <taxon>Romeriopsis navalis</taxon>
    </lineage>
</organism>
<dbReference type="RefSeq" id="WP_264324936.1">
    <property type="nucleotide sequence ID" value="NZ_JADEXQ010000029.1"/>
</dbReference>
<proteinExistence type="predicted"/>
<gene>
    <name evidence="1" type="ORF">IQ266_10250</name>
</gene>
<dbReference type="Proteomes" id="UP000625316">
    <property type="component" value="Unassembled WGS sequence"/>
</dbReference>
<reference evidence="1" key="1">
    <citation type="submission" date="2020-10" db="EMBL/GenBank/DDBJ databases">
        <authorList>
            <person name="Castelo-Branco R."/>
            <person name="Eusebio N."/>
            <person name="Adriana R."/>
            <person name="Vieira A."/>
            <person name="Brugerolle De Fraissinette N."/>
            <person name="Rezende De Castro R."/>
            <person name="Schneider M.P."/>
            <person name="Vasconcelos V."/>
            <person name="Leao P.N."/>
        </authorList>
    </citation>
    <scope>NUCLEOTIDE SEQUENCE</scope>
    <source>
        <strain evidence="1">LEGE 11480</strain>
    </source>
</reference>
<keyword evidence="2" id="KW-1185">Reference proteome</keyword>
<accession>A0A928Z300</accession>
<evidence type="ECO:0000313" key="2">
    <source>
        <dbReference type="Proteomes" id="UP000625316"/>
    </source>
</evidence>